<dbReference type="PANTHER" id="PTHR46115">
    <property type="entry name" value="THIOREDOXIN-LIKE PROTEIN 1"/>
    <property type="match status" value="1"/>
</dbReference>
<proteinExistence type="predicted"/>
<dbReference type="Pfam" id="PF00085">
    <property type="entry name" value="Thioredoxin"/>
    <property type="match status" value="1"/>
</dbReference>
<dbReference type="CDD" id="cd02947">
    <property type="entry name" value="TRX_family"/>
    <property type="match status" value="1"/>
</dbReference>
<evidence type="ECO:0000259" key="2">
    <source>
        <dbReference type="PROSITE" id="PS51352"/>
    </source>
</evidence>
<sequence>MVQTIGSIQQLNEIMSKTPHTHVLLDVYANWCAPCMSIVPVVEKWAEIFTDILFLKIFINDEIIETHDIESIPAFLLFQTSDACKLEQYTGAQTDLIYKKLCEVSEVVIELSDEKEETDDDFTSL</sequence>
<dbReference type="PROSITE" id="PS51352">
    <property type="entry name" value="THIOREDOXIN_2"/>
    <property type="match status" value="1"/>
</dbReference>
<feature type="domain" description="Thioredoxin" evidence="2">
    <location>
        <begin position="1"/>
        <end position="125"/>
    </location>
</feature>
<dbReference type="Gene3D" id="3.40.30.10">
    <property type="entry name" value="Glutaredoxin"/>
    <property type="match status" value="1"/>
</dbReference>
<dbReference type="EMBL" id="MN739474">
    <property type="protein sequence ID" value="QHT06720.1"/>
    <property type="molecule type" value="Genomic_DNA"/>
</dbReference>
<dbReference type="InterPro" id="IPR017937">
    <property type="entry name" value="Thioredoxin_CS"/>
</dbReference>
<protein>
    <recommendedName>
        <fullName evidence="2">Thioredoxin domain-containing protein</fullName>
    </recommendedName>
</protein>
<organism evidence="3">
    <name type="scientific">viral metagenome</name>
    <dbReference type="NCBI Taxonomy" id="1070528"/>
    <lineage>
        <taxon>unclassified sequences</taxon>
        <taxon>metagenomes</taxon>
        <taxon>organismal metagenomes</taxon>
    </lineage>
</organism>
<accession>A0A6C0CS80</accession>
<dbReference type="SUPFAM" id="SSF52833">
    <property type="entry name" value="Thioredoxin-like"/>
    <property type="match status" value="1"/>
</dbReference>
<name>A0A6C0CS80_9ZZZZ</name>
<keyword evidence="1" id="KW-1015">Disulfide bond</keyword>
<dbReference type="AlphaFoldDB" id="A0A6C0CS80"/>
<evidence type="ECO:0000256" key="1">
    <source>
        <dbReference type="ARBA" id="ARBA00023157"/>
    </source>
</evidence>
<dbReference type="InterPro" id="IPR036249">
    <property type="entry name" value="Thioredoxin-like_sf"/>
</dbReference>
<dbReference type="InterPro" id="IPR013766">
    <property type="entry name" value="Thioredoxin_domain"/>
</dbReference>
<reference evidence="3" key="1">
    <citation type="journal article" date="2020" name="Nature">
        <title>Giant virus diversity and host interactions through global metagenomics.</title>
        <authorList>
            <person name="Schulz F."/>
            <person name="Roux S."/>
            <person name="Paez-Espino D."/>
            <person name="Jungbluth S."/>
            <person name="Walsh D.A."/>
            <person name="Denef V.J."/>
            <person name="McMahon K.D."/>
            <person name="Konstantinidis K.T."/>
            <person name="Eloe-Fadrosh E.A."/>
            <person name="Kyrpides N.C."/>
            <person name="Woyke T."/>
        </authorList>
    </citation>
    <scope>NUCLEOTIDE SEQUENCE</scope>
    <source>
        <strain evidence="3">GVMAG-M-3300021473-15</strain>
    </source>
</reference>
<evidence type="ECO:0000313" key="3">
    <source>
        <dbReference type="EMBL" id="QHT06720.1"/>
    </source>
</evidence>
<dbReference type="PROSITE" id="PS00194">
    <property type="entry name" value="THIOREDOXIN_1"/>
    <property type="match status" value="1"/>
</dbReference>